<comment type="caution">
    <text evidence="2">The sequence shown here is derived from an EMBL/GenBank/DDBJ whole genome shotgun (WGS) entry which is preliminary data.</text>
</comment>
<feature type="transmembrane region" description="Helical" evidence="1">
    <location>
        <begin position="204"/>
        <end position="231"/>
    </location>
</feature>
<feature type="transmembrane region" description="Helical" evidence="1">
    <location>
        <begin position="261"/>
        <end position="281"/>
    </location>
</feature>
<evidence type="ECO:0000313" key="3">
    <source>
        <dbReference type="Proteomes" id="UP000233491"/>
    </source>
</evidence>
<dbReference type="NCBIfam" id="NF038256">
    <property type="entry name" value="exopoly_VpsF"/>
    <property type="match status" value="1"/>
</dbReference>
<name>A0A1I4T9M0_9HYPH</name>
<evidence type="ECO:0008006" key="4">
    <source>
        <dbReference type="Google" id="ProtNLM"/>
    </source>
</evidence>
<feature type="transmembrane region" description="Helical" evidence="1">
    <location>
        <begin position="166"/>
        <end position="184"/>
    </location>
</feature>
<keyword evidence="3" id="KW-1185">Reference proteome</keyword>
<accession>A0A1I4T9M0</accession>
<organism evidence="2 3">
    <name type="scientific">Pleomorphomonas diazotrophica</name>
    <dbReference type="NCBI Taxonomy" id="1166257"/>
    <lineage>
        <taxon>Bacteria</taxon>
        <taxon>Pseudomonadati</taxon>
        <taxon>Pseudomonadota</taxon>
        <taxon>Alphaproteobacteria</taxon>
        <taxon>Hyphomicrobiales</taxon>
        <taxon>Pleomorphomonadaceae</taxon>
        <taxon>Pleomorphomonas</taxon>
    </lineage>
</organism>
<gene>
    <name evidence="2" type="ORF">CXZ10_08845</name>
</gene>
<dbReference type="AlphaFoldDB" id="A0A1I4T9M0"/>
<keyword evidence="1" id="KW-0472">Membrane</keyword>
<feature type="transmembrane region" description="Helical" evidence="1">
    <location>
        <begin position="44"/>
        <end position="67"/>
    </location>
</feature>
<keyword evidence="1" id="KW-1133">Transmembrane helix</keyword>
<feature type="transmembrane region" description="Helical" evidence="1">
    <location>
        <begin position="288"/>
        <end position="308"/>
    </location>
</feature>
<sequence>MTIPVRFGQVFGLGIDLGMASRAFQLPVSYRVDSTGFAIDVRPFAVGLTVLSVLALFLLSGQMLNLLGIPYDATGGSPLFKIHPASYLSVLALMAWVVVDGGLGAFLGRSWRDSPGLMVLFLAIGLLAFQVIFVQKTPISQVTDNFVLTACLFAGLLRLNPGELRLVALLVQGILALNSLLGYAEGLSGFRLTPLYVNGELLSWEWRATALLGHPLMNAMTTALCLVSLALGAGPFRTGPRLALVVFHFGALFFFGGRTAIVLSAAALFAIAAVTGARLLLGRRFPLPVAAAAILAATLLVIGSILVVDGGLVDRLIGRFINDDGSAMARVAMLSIFRDMSWPEVVFGPDVLAVKAMLPRIGTPVAIESAYIGFVAYYGGFVTLFFLMGLAAFFAELVRRFGAPVLLPLGIYFLISTAVSSFSTKSLELALLTTLIITAFACRPQPPERSSPC</sequence>
<proteinExistence type="predicted"/>
<feature type="transmembrane region" description="Helical" evidence="1">
    <location>
        <begin position="87"/>
        <end position="108"/>
    </location>
</feature>
<dbReference type="EMBL" id="PJNW01000005">
    <property type="protein sequence ID" value="PKR89477.1"/>
    <property type="molecule type" value="Genomic_DNA"/>
</dbReference>
<feature type="transmembrane region" description="Helical" evidence="1">
    <location>
        <begin position="370"/>
        <end position="394"/>
    </location>
</feature>
<keyword evidence="1" id="KW-0812">Transmembrane</keyword>
<dbReference type="InterPro" id="IPR048041">
    <property type="entry name" value="VpsF-like"/>
</dbReference>
<dbReference type="Proteomes" id="UP000233491">
    <property type="component" value="Unassembled WGS sequence"/>
</dbReference>
<evidence type="ECO:0000313" key="2">
    <source>
        <dbReference type="EMBL" id="PKR89477.1"/>
    </source>
</evidence>
<reference evidence="2 3" key="1">
    <citation type="submission" date="2017-12" db="EMBL/GenBank/DDBJ databases">
        <title>Anaerobic carbon monoxide metabolism by Pleomorphomonas carboxyditropha sp. nov., a new mesophilic hydrogenogenic carboxidotroph.</title>
        <authorList>
            <person name="Esquivel-Elizondo S."/>
            <person name="Krajmalnik-Brown R."/>
        </authorList>
    </citation>
    <scope>NUCLEOTIDE SEQUENCE [LARGE SCALE GENOMIC DNA]</scope>
    <source>
        <strain evidence="2 3">R5-392</strain>
    </source>
</reference>
<feature type="transmembrane region" description="Helical" evidence="1">
    <location>
        <begin position="115"/>
        <end position="133"/>
    </location>
</feature>
<protein>
    <recommendedName>
        <fullName evidence="4">O-antigen ligase domain-containing protein</fullName>
    </recommendedName>
</protein>
<evidence type="ECO:0000256" key="1">
    <source>
        <dbReference type="SAM" id="Phobius"/>
    </source>
</evidence>
<feature type="transmembrane region" description="Helical" evidence="1">
    <location>
        <begin position="401"/>
        <end position="420"/>
    </location>
</feature>